<dbReference type="Proteomes" id="UP000198888">
    <property type="component" value="Unassembled WGS sequence"/>
</dbReference>
<protein>
    <submittedName>
        <fullName evidence="1">Gluconate 2-dehydrogenase subunit 3</fullName>
    </submittedName>
</protein>
<evidence type="ECO:0000313" key="2">
    <source>
        <dbReference type="Proteomes" id="UP000198888"/>
    </source>
</evidence>
<dbReference type="Pfam" id="PF13618">
    <property type="entry name" value="Gluconate_2-dh3"/>
    <property type="match status" value="1"/>
</dbReference>
<dbReference type="EMBL" id="FNYR01000001">
    <property type="protein sequence ID" value="SEI49020.1"/>
    <property type="molecule type" value="Genomic_DNA"/>
</dbReference>
<keyword evidence="2" id="KW-1185">Reference proteome</keyword>
<evidence type="ECO:0000313" key="1">
    <source>
        <dbReference type="EMBL" id="SEI49020.1"/>
    </source>
</evidence>
<dbReference type="GeneID" id="35002567"/>
<reference evidence="1 2" key="1">
    <citation type="submission" date="2016-10" db="EMBL/GenBank/DDBJ databases">
        <authorList>
            <person name="de Groot N.N."/>
        </authorList>
    </citation>
    <scope>NUCLEOTIDE SEQUENCE [LARGE SCALE GENOMIC DNA]</scope>
    <source>
        <strain evidence="1 2">DSM 22187</strain>
    </source>
</reference>
<accession>A0A1H6RB57</accession>
<dbReference type="KEGG" id="hae:halTADL_1781"/>
<organism evidence="1 2">
    <name type="scientific">Halohasta litchfieldiae</name>
    <dbReference type="NCBI Taxonomy" id="1073996"/>
    <lineage>
        <taxon>Archaea</taxon>
        <taxon>Methanobacteriati</taxon>
        <taxon>Methanobacteriota</taxon>
        <taxon>Stenosarchaea group</taxon>
        <taxon>Halobacteria</taxon>
        <taxon>Halobacteriales</taxon>
        <taxon>Haloferacaceae</taxon>
        <taxon>Halohasta</taxon>
    </lineage>
</organism>
<dbReference type="OrthoDB" id="198474at2157"/>
<proteinExistence type="predicted"/>
<dbReference type="InterPro" id="IPR027056">
    <property type="entry name" value="Gluconate_2DH_su3"/>
</dbReference>
<dbReference type="RefSeq" id="WP_089670685.1">
    <property type="nucleotide sequence ID" value="NZ_CP024845.1"/>
</dbReference>
<dbReference type="AlphaFoldDB" id="A0A1H6RB57"/>
<accession>A0A2H4Q2I2</accession>
<dbReference type="STRING" id="1073996.SAMN05444271_101184"/>
<name>A0A1H6RB57_9EURY</name>
<sequence length="174" mass="18368">MELTRRDAVAALGAVGAGGVGAVGVQRYATGDEGDREEEVSETLVAAAEVLYPSAVDGVREFVETFMAGRLDDGAHAEGVREAVSALETRANAWYDDSFQALSTEDRDSLLEETGADTADENPDGTPAERIRYYIVNELLMALYASPTGGELVGIENPQGHAGGLDTYQRGPNA</sequence>
<gene>
    <name evidence="1" type="ORF">SAMN05444271_101184</name>
</gene>